<gene>
    <name evidence="2" type="ORF">V6N11_068110</name>
</gene>
<sequence length="103" mass="11646">MSTLELTKSQKHLRMREVEPYHAPLVKMKISLPYIIPIDVNGMVLPSALTIIIVDYVLIVVPTSSPTFTPCNLLQLRQEPHNLASKGPTFEPSPKTRVRAKLW</sequence>
<evidence type="ECO:0000313" key="2">
    <source>
        <dbReference type="EMBL" id="KAK9028303.1"/>
    </source>
</evidence>
<comment type="caution">
    <text evidence="2">The sequence shown here is derived from an EMBL/GenBank/DDBJ whole genome shotgun (WGS) entry which is preliminary data.</text>
</comment>
<keyword evidence="3" id="KW-1185">Reference proteome</keyword>
<dbReference type="Proteomes" id="UP001396334">
    <property type="component" value="Unassembled WGS sequence"/>
</dbReference>
<accession>A0ABR2SSP8</accession>
<organism evidence="2 3">
    <name type="scientific">Hibiscus sabdariffa</name>
    <name type="common">roselle</name>
    <dbReference type="NCBI Taxonomy" id="183260"/>
    <lineage>
        <taxon>Eukaryota</taxon>
        <taxon>Viridiplantae</taxon>
        <taxon>Streptophyta</taxon>
        <taxon>Embryophyta</taxon>
        <taxon>Tracheophyta</taxon>
        <taxon>Spermatophyta</taxon>
        <taxon>Magnoliopsida</taxon>
        <taxon>eudicotyledons</taxon>
        <taxon>Gunneridae</taxon>
        <taxon>Pentapetalae</taxon>
        <taxon>rosids</taxon>
        <taxon>malvids</taxon>
        <taxon>Malvales</taxon>
        <taxon>Malvaceae</taxon>
        <taxon>Malvoideae</taxon>
        <taxon>Hibiscus</taxon>
    </lineage>
</organism>
<evidence type="ECO:0000313" key="3">
    <source>
        <dbReference type="Proteomes" id="UP001396334"/>
    </source>
</evidence>
<evidence type="ECO:0000256" key="1">
    <source>
        <dbReference type="SAM" id="MobiDB-lite"/>
    </source>
</evidence>
<reference evidence="2 3" key="1">
    <citation type="journal article" date="2024" name="G3 (Bethesda)">
        <title>Genome assembly of Hibiscus sabdariffa L. provides insights into metabolisms of medicinal natural products.</title>
        <authorList>
            <person name="Kim T."/>
        </authorList>
    </citation>
    <scope>NUCLEOTIDE SEQUENCE [LARGE SCALE GENOMIC DNA]</scope>
    <source>
        <strain evidence="2">TK-2024</strain>
        <tissue evidence="2">Old leaves</tissue>
    </source>
</reference>
<name>A0ABR2SSP8_9ROSI</name>
<protein>
    <submittedName>
        <fullName evidence="2">Uncharacterized protein</fullName>
    </submittedName>
</protein>
<feature type="region of interest" description="Disordered" evidence="1">
    <location>
        <begin position="83"/>
        <end position="103"/>
    </location>
</feature>
<proteinExistence type="predicted"/>
<dbReference type="EMBL" id="JBBPBN010000012">
    <property type="protein sequence ID" value="KAK9028303.1"/>
    <property type="molecule type" value="Genomic_DNA"/>
</dbReference>